<gene>
    <name evidence="2" type="ORF">SAMN05216498_2863</name>
</gene>
<feature type="coiled-coil region" evidence="1">
    <location>
        <begin position="217"/>
        <end position="244"/>
    </location>
</feature>
<dbReference type="SUPFAM" id="SSF52540">
    <property type="entry name" value="P-loop containing nucleoside triphosphate hydrolases"/>
    <property type="match status" value="1"/>
</dbReference>
<dbReference type="RefSeq" id="WP_093857268.1">
    <property type="nucleotide sequence ID" value="NZ_BJVZ01000004.1"/>
</dbReference>
<evidence type="ECO:0000313" key="3">
    <source>
        <dbReference type="Proteomes" id="UP000199334"/>
    </source>
</evidence>
<dbReference type="EMBL" id="FNIG01000007">
    <property type="protein sequence ID" value="SDN69260.1"/>
    <property type="molecule type" value="Genomic_DNA"/>
</dbReference>
<reference evidence="2 3" key="1">
    <citation type="submission" date="2016-10" db="EMBL/GenBank/DDBJ databases">
        <authorList>
            <person name="de Groot N.N."/>
        </authorList>
    </citation>
    <scope>NUCLEOTIDE SEQUENCE [LARGE SCALE GENOMIC DNA]</scope>
    <source>
        <strain evidence="2 3">CGMCC 1.3442</strain>
    </source>
</reference>
<sequence length="554" mass="65681">MYLNSLKIAESSPSDRVIRDVNLKNGLNIIVDESNNDRGNNVGKTTFLKLIDICLGARDKKYIWTDYDTNSETRNLKKYIHENKVYSELTIEKNNITYSLKVELFNKGRRYINGEGFSRDDYYEELNKILFNIESPPTFRQLINKFVRIKQNDNSNNATLKYLHSNTNNDQYRNIYEFLFKLDDIENSTYRLELNEDINQLTNSINKLFDLHQFNNIEDLKERIKIAEKRAQELQSSIDVLIDKEKFKHSLEEVTKIKHELNIISDSLNDAYFRKTKTERILDKESDNNLEINEDILYNFYNEVTKKIDNISKEFEELIDFNKKIKRNKIEYYQNRLSDIQKDIDEMEYRRELIINQNKDAITLINEENFSEYEKKYNSLLAENQLLGELYKVINIYNEKIEQLTKKEKELLELENNQTKTDNITTFNNFFSKYTELALGQRLYIYPNNSGFPVGISNFDDGFGSGYKKTITLLLDIAYVSFLNKLDLDYPRFIVHDELETIDEFNFDKVVETINQNGTQFIFGILNEKIEGYSFIDENDIILRLSSDNKLFRV</sequence>
<organism evidence="2 3">
    <name type="scientific">Tenuibacillus multivorans</name>
    <dbReference type="NCBI Taxonomy" id="237069"/>
    <lineage>
        <taxon>Bacteria</taxon>
        <taxon>Bacillati</taxon>
        <taxon>Bacillota</taxon>
        <taxon>Bacilli</taxon>
        <taxon>Bacillales</taxon>
        <taxon>Bacillaceae</taxon>
        <taxon>Tenuibacillus</taxon>
    </lineage>
</organism>
<dbReference type="STRING" id="237069.SAMN05216498_2863"/>
<protein>
    <recommendedName>
        <fullName evidence="4">DUF2326 domain-containing protein</fullName>
    </recommendedName>
</protein>
<accession>A0A1H0DGH9</accession>
<dbReference type="InterPro" id="IPR027417">
    <property type="entry name" value="P-loop_NTPase"/>
</dbReference>
<evidence type="ECO:0008006" key="4">
    <source>
        <dbReference type="Google" id="ProtNLM"/>
    </source>
</evidence>
<keyword evidence="3" id="KW-1185">Reference proteome</keyword>
<dbReference type="OrthoDB" id="5140926at2"/>
<feature type="coiled-coil region" evidence="1">
    <location>
        <begin position="387"/>
        <end position="417"/>
    </location>
</feature>
<dbReference type="Proteomes" id="UP000199334">
    <property type="component" value="Unassembled WGS sequence"/>
</dbReference>
<dbReference type="AlphaFoldDB" id="A0A1H0DGH9"/>
<proteinExistence type="predicted"/>
<keyword evidence="1" id="KW-0175">Coiled coil</keyword>
<evidence type="ECO:0000256" key="1">
    <source>
        <dbReference type="SAM" id="Coils"/>
    </source>
</evidence>
<dbReference type="Gene3D" id="3.40.50.300">
    <property type="entry name" value="P-loop containing nucleotide triphosphate hydrolases"/>
    <property type="match status" value="1"/>
</dbReference>
<evidence type="ECO:0000313" key="2">
    <source>
        <dbReference type="EMBL" id="SDN69260.1"/>
    </source>
</evidence>
<name>A0A1H0DGH9_9BACI</name>